<evidence type="ECO:0000313" key="2">
    <source>
        <dbReference type="Proteomes" id="UP000198598"/>
    </source>
</evidence>
<proteinExistence type="predicted"/>
<gene>
    <name evidence="1" type="ORF">SAMN05216167_12155</name>
</gene>
<evidence type="ECO:0000313" key="1">
    <source>
        <dbReference type="EMBL" id="SFE88918.1"/>
    </source>
</evidence>
<dbReference type="EMBL" id="FOLQ01000021">
    <property type="protein sequence ID" value="SFE88918.1"/>
    <property type="molecule type" value="Genomic_DNA"/>
</dbReference>
<dbReference type="Proteomes" id="UP000198598">
    <property type="component" value="Unassembled WGS sequence"/>
</dbReference>
<dbReference type="AlphaFoldDB" id="A0A1I2E8V1"/>
<keyword evidence="2" id="KW-1185">Reference proteome</keyword>
<reference evidence="1 2" key="1">
    <citation type="submission" date="2016-10" db="EMBL/GenBank/DDBJ databases">
        <authorList>
            <person name="de Groot N.N."/>
        </authorList>
    </citation>
    <scope>NUCLEOTIDE SEQUENCE [LARGE SCALE GENOMIC DNA]</scope>
    <source>
        <strain evidence="1 2">DSM 26130</strain>
    </source>
</reference>
<protein>
    <submittedName>
        <fullName evidence="1">Uncharacterized protein</fullName>
    </submittedName>
</protein>
<sequence length="185" mass="21743">MYHKTMLTLYMKSIDNQKQIRTFECQLYQLETVLDTLNLIAAAGNLLLETYIVEDGHRTNLSHQAFDGQDLLRPIRALQTQWEALLSQPRVVILATIDRFLLEMVLQRIDQYEVVMASYDCTITKLENLLLKTQQRLSASAQRVHLLSHYQTILTRQRRYVDQAQVGRDEWLEKLTRLKQARQPI</sequence>
<accession>A0A1I2E8V1</accession>
<name>A0A1I2E8V1_9BACT</name>
<organism evidence="1 2">
    <name type="scientific">Spirosoma endophyticum</name>
    <dbReference type="NCBI Taxonomy" id="662367"/>
    <lineage>
        <taxon>Bacteria</taxon>
        <taxon>Pseudomonadati</taxon>
        <taxon>Bacteroidota</taxon>
        <taxon>Cytophagia</taxon>
        <taxon>Cytophagales</taxon>
        <taxon>Cytophagaceae</taxon>
        <taxon>Spirosoma</taxon>
    </lineage>
</organism>